<dbReference type="InterPro" id="IPR041804">
    <property type="entry name" value="Vps9_CUE"/>
</dbReference>
<dbReference type="InterPro" id="IPR003892">
    <property type="entry name" value="CUE"/>
</dbReference>
<reference evidence="5 7" key="2">
    <citation type="submission" date="2018-07" db="EMBL/GenBank/DDBJ databases">
        <title>Draft Genome Assemblies for Five Robust Yarrowia lipolytica Strains Exhibiting High Lipid Production and Pentose Sugar Utilization and Sugar Alcohol Secretion from Undetoxified Lignocellulosic Biomass Hydrolysates.</title>
        <authorList>
            <consortium name="DOE Joint Genome Institute"/>
            <person name="Walker C."/>
            <person name="Ryu S."/>
            <person name="Na H."/>
            <person name="Zane M."/>
            <person name="LaButti K."/>
            <person name="Lipzen A."/>
            <person name="Haridas S."/>
            <person name="Barry K."/>
            <person name="Grigoriev I.V."/>
            <person name="Quarterman J."/>
            <person name="Slininger P."/>
            <person name="Dien B."/>
            <person name="Trinh C.T."/>
        </authorList>
    </citation>
    <scope>NUCLEOTIDE SEQUENCE [LARGE SCALE GENOMIC DNA]</scope>
    <source>
        <strain evidence="5 7">YB392</strain>
    </source>
</reference>
<dbReference type="PROSITE" id="PS51205">
    <property type="entry name" value="VPS9"/>
    <property type="match status" value="1"/>
</dbReference>
<gene>
    <name evidence="5" type="ORF">B0I71DRAFT_133862</name>
    <name evidence="4" type="ORF">YALI1_E38640g</name>
</gene>
<dbReference type="Proteomes" id="UP000182444">
    <property type="component" value="Chromosome 1E"/>
</dbReference>
<dbReference type="SUPFAM" id="SSF109993">
    <property type="entry name" value="VPS9 domain"/>
    <property type="match status" value="1"/>
</dbReference>
<dbReference type="GO" id="GO:0005829">
    <property type="term" value="C:cytosol"/>
    <property type="evidence" value="ECO:0007669"/>
    <property type="project" value="TreeGrafter"/>
</dbReference>
<dbReference type="RefSeq" id="XP_504692.1">
    <property type="nucleotide sequence ID" value="XM_504692.1"/>
</dbReference>
<dbReference type="GO" id="GO:0030139">
    <property type="term" value="C:endocytic vesicle"/>
    <property type="evidence" value="ECO:0007669"/>
    <property type="project" value="TreeGrafter"/>
</dbReference>
<dbReference type="InterPro" id="IPR041545">
    <property type="entry name" value="DUF5601"/>
</dbReference>
<dbReference type="OMA" id="DVCIAKK"/>
<feature type="compositionally biased region" description="Basic and acidic residues" evidence="1">
    <location>
        <begin position="28"/>
        <end position="39"/>
    </location>
</feature>
<feature type="compositionally biased region" description="Basic and acidic residues" evidence="1">
    <location>
        <begin position="7"/>
        <end position="17"/>
    </location>
</feature>
<dbReference type="GO" id="GO:0043130">
    <property type="term" value="F:ubiquitin binding"/>
    <property type="evidence" value="ECO:0007669"/>
    <property type="project" value="InterPro"/>
</dbReference>
<dbReference type="GO" id="GO:0005085">
    <property type="term" value="F:guanyl-nucleotide exchange factor activity"/>
    <property type="evidence" value="ECO:0007669"/>
    <property type="project" value="InterPro"/>
</dbReference>
<feature type="domain" description="CUE" evidence="2">
    <location>
        <begin position="503"/>
        <end position="546"/>
    </location>
</feature>
<dbReference type="InterPro" id="IPR009060">
    <property type="entry name" value="UBA-like_sf"/>
</dbReference>
<dbReference type="GeneID" id="2911653"/>
<dbReference type="GO" id="GO:0016192">
    <property type="term" value="P:vesicle-mediated transport"/>
    <property type="evidence" value="ECO:0007669"/>
    <property type="project" value="InterPro"/>
</dbReference>
<proteinExistence type="predicted"/>
<dbReference type="Pfam" id="PF02204">
    <property type="entry name" value="VPS9"/>
    <property type="match status" value="1"/>
</dbReference>
<dbReference type="GO" id="GO:0031267">
    <property type="term" value="F:small GTPase binding"/>
    <property type="evidence" value="ECO:0007669"/>
    <property type="project" value="TreeGrafter"/>
</dbReference>
<reference evidence="4 6" key="1">
    <citation type="journal article" date="2016" name="PLoS ONE">
        <title>Sequence Assembly of Yarrowia lipolytica Strain W29/CLIB89 Shows Transposable Element Diversity.</title>
        <authorList>
            <person name="Magnan C."/>
            <person name="Yu J."/>
            <person name="Chang I."/>
            <person name="Jahn E."/>
            <person name="Kanomata Y."/>
            <person name="Wu J."/>
            <person name="Zeller M."/>
            <person name="Oakes M."/>
            <person name="Baldi P."/>
            <person name="Sandmeyer S."/>
        </authorList>
    </citation>
    <scope>NUCLEOTIDE SEQUENCE [LARGE SCALE GENOMIC DNA]</scope>
    <source>
        <strain evidence="4">CLIB89</strain>
        <strain evidence="6">CLIB89(W29)</strain>
    </source>
</reference>
<evidence type="ECO:0000313" key="5">
    <source>
        <dbReference type="EMBL" id="RDW24666.1"/>
    </source>
</evidence>
<dbReference type="SUPFAM" id="SSF46934">
    <property type="entry name" value="UBA-like"/>
    <property type="match status" value="1"/>
</dbReference>
<dbReference type="PANTHER" id="PTHR23101:SF25">
    <property type="entry name" value="GTPASE-ACTIVATING PROTEIN AND VPS9 DOMAIN-CONTAINING PROTEIN 1"/>
    <property type="match status" value="1"/>
</dbReference>
<feature type="region of interest" description="Disordered" evidence="1">
    <location>
        <begin position="1"/>
        <end position="105"/>
    </location>
</feature>
<dbReference type="VEuPathDB" id="FungiDB:YALI1_E38640g"/>
<evidence type="ECO:0000313" key="4">
    <source>
        <dbReference type="EMBL" id="AOW06300.1"/>
    </source>
</evidence>
<dbReference type="Gene3D" id="1.10.246.120">
    <property type="match status" value="1"/>
</dbReference>
<dbReference type="Pfam" id="PF02845">
    <property type="entry name" value="CUE"/>
    <property type="match status" value="1"/>
</dbReference>
<protein>
    <submittedName>
        <fullName evidence="4">Uncharacterized protein</fullName>
    </submittedName>
</protein>
<dbReference type="Proteomes" id="UP000256601">
    <property type="component" value="Unassembled WGS sequence"/>
</dbReference>
<name>A0A1H6PKE5_YARLL</name>
<organism evidence="4 6">
    <name type="scientific">Yarrowia lipolytica</name>
    <name type="common">Candida lipolytica</name>
    <dbReference type="NCBI Taxonomy" id="4952"/>
    <lineage>
        <taxon>Eukaryota</taxon>
        <taxon>Fungi</taxon>
        <taxon>Dikarya</taxon>
        <taxon>Ascomycota</taxon>
        <taxon>Saccharomycotina</taxon>
        <taxon>Dipodascomycetes</taxon>
        <taxon>Dipodascales</taxon>
        <taxon>Dipodascales incertae sedis</taxon>
        <taxon>Yarrowia</taxon>
    </lineage>
</organism>
<feature type="region of interest" description="Disordered" evidence="1">
    <location>
        <begin position="389"/>
        <end position="429"/>
    </location>
</feature>
<dbReference type="KEGG" id="yli:2911653"/>
<feature type="compositionally biased region" description="Basic and acidic residues" evidence="1">
    <location>
        <begin position="389"/>
        <end position="402"/>
    </location>
</feature>
<dbReference type="eggNOG" id="KOG2319">
    <property type="taxonomic scope" value="Eukaryota"/>
</dbReference>
<dbReference type="Gene3D" id="1.10.8.10">
    <property type="entry name" value="DNA helicase RuvA subunit, C-terminal domain"/>
    <property type="match status" value="1"/>
</dbReference>
<evidence type="ECO:0000259" key="3">
    <source>
        <dbReference type="PROSITE" id="PS51205"/>
    </source>
</evidence>
<evidence type="ECO:0000259" key="2">
    <source>
        <dbReference type="PROSITE" id="PS51140"/>
    </source>
</evidence>
<accession>A0A1H6PKE5</accession>
<dbReference type="Gene3D" id="1.20.1050.80">
    <property type="entry name" value="VPS9 domain"/>
    <property type="match status" value="1"/>
</dbReference>
<feature type="compositionally biased region" description="Polar residues" evidence="1">
    <location>
        <begin position="415"/>
        <end position="429"/>
    </location>
</feature>
<dbReference type="Pfam" id="PF18151">
    <property type="entry name" value="DUF5601"/>
    <property type="match status" value="1"/>
</dbReference>
<dbReference type="InterPro" id="IPR037191">
    <property type="entry name" value="VPS9_dom_sf"/>
</dbReference>
<dbReference type="VEuPathDB" id="FungiDB:YALI0_E32593g"/>
<dbReference type="CDD" id="cd14369">
    <property type="entry name" value="CUE_VPS9_like"/>
    <property type="match status" value="1"/>
</dbReference>
<sequence>MSLLDLPIEKTKKKVVEEEPNPPLDNTKPTKVEEVEQEQHGANVEDDDSTKDTADTTDTNKSVEVEVVETEPESEVGSTTDAARPTGATPGNEEKATPSSSDDNAPFDFQRFLELLRHKNADPIARYLKSFLSEFNKKRWTVNEQVKIIGDFKEFISNKIQQMQSPPFADMTDNELVNMEEGIEKLIMNRLYSKTYSPEVVKLDNADSIGVLHAKNPSAAADGNEEDLIRDHVLEEKLLLWGWIEGRHLDIDDKFWKSGASFVTLASEELRKINNYRAPRDKMICVLNCCKVIFGLLRQTKSEESADGFLPLLIYVVLKAQPQHLISNLNYIQRFRSSERLSGEPGYYLSSLLGAVAFVEQLDKSSLSITDEDFDTNLEQTLAEIAEKNAKKEQEAAEEAKQKALAPPDTPGRADSQSPALSPESSTPSNILMSSAGLITSPFKSLSKFFEGSFDDAGASTEDATPQSEAESIAVAQGLSHQEAAARQASAEEYEAQRIQNEEHASVVNTLHQMFPILDHEIIEDIVREKKCNVGAAVDYCLMLVGES</sequence>
<dbReference type="PANTHER" id="PTHR23101">
    <property type="entry name" value="RAB GDP/GTP EXCHANGE FACTOR"/>
    <property type="match status" value="1"/>
</dbReference>
<dbReference type="PROSITE" id="PS51140">
    <property type="entry name" value="CUE"/>
    <property type="match status" value="1"/>
</dbReference>
<evidence type="ECO:0000313" key="6">
    <source>
        <dbReference type="Proteomes" id="UP000182444"/>
    </source>
</evidence>
<dbReference type="EMBL" id="CP017557">
    <property type="protein sequence ID" value="AOW06300.1"/>
    <property type="molecule type" value="Genomic_DNA"/>
</dbReference>
<dbReference type="SMART" id="SM00167">
    <property type="entry name" value="VPS9"/>
    <property type="match status" value="1"/>
</dbReference>
<dbReference type="InterPro" id="IPR003123">
    <property type="entry name" value="VPS9"/>
</dbReference>
<evidence type="ECO:0000256" key="1">
    <source>
        <dbReference type="SAM" id="MobiDB-lite"/>
    </source>
</evidence>
<feature type="domain" description="VPS9" evidence="3">
    <location>
        <begin position="228"/>
        <end position="368"/>
    </location>
</feature>
<dbReference type="InterPro" id="IPR045046">
    <property type="entry name" value="Vps9-like"/>
</dbReference>
<dbReference type="EMBL" id="KZ859025">
    <property type="protein sequence ID" value="RDW24666.1"/>
    <property type="molecule type" value="Genomic_DNA"/>
</dbReference>
<dbReference type="OrthoDB" id="300289at2759"/>
<dbReference type="AlphaFoldDB" id="A0A1H6PKE5"/>
<evidence type="ECO:0000313" key="7">
    <source>
        <dbReference type="Proteomes" id="UP000256601"/>
    </source>
</evidence>